<dbReference type="AlphaFoldDB" id="A0A2M8LHH7"/>
<dbReference type="GO" id="GO:0140359">
    <property type="term" value="F:ABC-type transporter activity"/>
    <property type="evidence" value="ECO:0007669"/>
    <property type="project" value="InterPro"/>
</dbReference>
<evidence type="ECO:0000256" key="1">
    <source>
        <dbReference type="ARBA" id="ARBA00004429"/>
    </source>
</evidence>
<evidence type="ECO:0000256" key="5">
    <source>
        <dbReference type="ARBA" id="ARBA00022519"/>
    </source>
</evidence>
<keyword evidence="4 9" id="KW-1003">Cell membrane</keyword>
<evidence type="ECO:0000256" key="3">
    <source>
        <dbReference type="ARBA" id="ARBA00022448"/>
    </source>
</evidence>
<feature type="transmembrane region" description="Helical" evidence="9">
    <location>
        <begin position="42"/>
        <end position="66"/>
    </location>
</feature>
<evidence type="ECO:0000313" key="12">
    <source>
        <dbReference type="Proteomes" id="UP000231436"/>
    </source>
</evidence>
<comment type="subcellular location">
    <subcellularLocation>
        <location evidence="1">Cell inner membrane</location>
        <topology evidence="1">Multi-pass membrane protein</topology>
    </subcellularLocation>
    <subcellularLocation>
        <location evidence="9">Cell membrane</location>
        <topology evidence="9">Multi-pass membrane protein</topology>
    </subcellularLocation>
</comment>
<evidence type="ECO:0000256" key="7">
    <source>
        <dbReference type="ARBA" id="ARBA00022989"/>
    </source>
</evidence>
<keyword evidence="3 9" id="KW-0813">Transport</keyword>
<feature type="transmembrane region" description="Helical" evidence="9">
    <location>
        <begin position="116"/>
        <end position="144"/>
    </location>
</feature>
<gene>
    <name evidence="11" type="ORF">COV05_01740</name>
</gene>
<reference evidence="12" key="1">
    <citation type="submission" date="2017-09" db="EMBL/GenBank/DDBJ databases">
        <title>Depth-based differentiation of microbial function through sediment-hosted aquifers and enrichment of novel symbionts in the deep terrestrial subsurface.</title>
        <authorList>
            <person name="Probst A.J."/>
            <person name="Ladd B."/>
            <person name="Jarett J.K."/>
            <person name="Geller-Mcgrath D.E."/>
            <person name="Sieber C.M.K."/>
            <person name="Emerson J.B."/>
            <person name="Anantharaman K."/>
            <person name="Thomas B.C."/>
            <person name="Malmstrom R."/>
            <person name="Stieglmeier M."/>
            <person name="Klingl A."/>
            <person name="Woyke T."/>
            <person name="Ryan C.M."/>
            <person name="Banfield J.F."/>
        </authorList>
    </citation>
    <scope>NUCLEOTIDE SEQUENCE [LARGE SCALE GENOMIC DNA]</scope>
</reference>
<keyword evidence="6 9" id="KW-0812">Transmembrane</keyword>
<proteinExistence type="inferred from homology"/>
<feature type="transmembrane region" description="Helical" evidence="9">
    <location>
        <begin position="186"/>
        <end position="208"/>
    </location>
</feature>
<dbReference type="InterPro" id="IPR013525">
    <property type="entry name" value="ABC2_TM"/>
</dbReference>
<dbReference type="PANTHER" id="PTHR30413:SF8">
    <property type="entry name" value="TRANSPORT PERMEASE PROTEIN"/>
    <property type="match status" value="1"/>
</dbReference>
<evidence type="ECO:0000256" key="4">
    <source>
        <dbReference type="ARBA" id="ARBA00022475"/>
    </source>
</evidence>
<feature type="transmembrane region" description="Helical" evidence="9">
    <location>
        <begin position="78"/>
        <end position="104"/>
    </location>
</feature>
<evidence type="ECO:0000256" key="9">
    <source>
        <dbReference type="RuleBase" id="RU361157"/>
    </source>
</evidence>
<dbReference type="InterPro" id="IPR047817">
    <property type="entry name" value="ABC2_TM_bact-type"/>
</dbReference>
<dbReference type="PANTHER" id="PTHR30413">
    <property type="entry name" value="INNER MEMBRANE TRANSPORT PERMEASE"/>
    <property type="match status" value="1"/>
</dbReference>
<evidence type="ECO:0000313" key="11">
    <source>
        <dbReference type="EMBL" id="PJE76899.1"/>
    </source>
</evidence>
<keyword evidence="7 9" id="KW-1133">Transmembrane helix</keyword>
<dbReference type="Proteomes" id="UP000231436">
    <property type="component" value="Unassembled WGS sequence"/>
</dbReference>
<evidence type="ECO:0000256" key="2">
    <source>
        <dbReference type="ARBA" id="ARBA00007783"/>
    </source>
</evidence>
<feature type="transmembrane region" description="Helical" evidence="9">
    <location>
        <begin position="237"/>
        <end position="260"/>
    </location>
</feature>
<comment type="caution">
    <text evidence="11">The sequence shown here is derived from an EMBL/GenBank/DDBJ whole genome shotgun (WGS) entry which is preliminary data.</text>
</comment>
<dbReference type="GO" id="GO:0015920">
    <property type="term" value="P:lipopolysaccharide transport"/>
    <property type="evidence" value="ECO:0007669"/>
    <property type="project" value="TreeGrafter"/>
</dbReference>
<evidence type="ECO:0000256" key="6">
    <source>
        <dbReference type="ARBA" id="ARBA00022692"/>
    </source>
</evidence>
<evidence type="ECO:0000259" key="10">
    <source>
        <dbReference type="PROSITE" id="PS51012"/>
    </source>
</evidence>
<dbReference type="PRINTS" id="PR00164">
    <property type="entry name" value="ABC2TRNSPORT"/>
</dbReference>
<organism evidence="11 12">
    <name type="scientific">Candidatus Uhrbacteria bacterium CG10_big_fil_rev_8_21_14_0_10_48_16</name>
    <dbReference type="NCBI Taxonomy" id="1975038"/>
    <lineage>
        <taxon>Bacteria</taxon>
        <taxon>Candidatus Uhriibacteriota</taxon>
    </lineage>
</organism>
<keyword evidence="8 9" id="KW-0472">Membrane</keyword>
<evidence type="ECO:0000256" key="8">
    <source>
        <dbReference type="ARBA" id="ARBA00023136"/>
    </source>
</evidence>
<feature type="transmembrane region" description="Helical" evidence="9">
    <location>
        <begin position="150"/>
        <end position="174"/>
    </location>
</feature>
<protein>
    <recommendedName>
        <fullName evidence="9">Transport permease protein</fullName>
    </recommendedName>
</protein>
<dbReference type="PROSITE" id="PS51012">
    <property type="entry name" value="ABC_TM2"/>
    <property type="match status" value="1"/>
</dbReference>
<accession>A0A2M8LHH7</accession>
<sequence>MAEYVIKPKRPIGLHLKEIWRFRELFLALTVRDMKVRYKQTAIGVLWAVFQPFILMVVFTIFFGRIAQISTNGVPYPIFVYSGLLFWNYFSNALSAASGSMVANQAIIQKIYFPRIILPTASVVVFLLDFIFSSIIFAGLLIYYHVTPNITGLLLLVPMLLITTLTLLGIGLFFSAVNVKYRDVRYVLPFFIQLLLFVTPVIYPATILGEYKWLLYLNPMSGVIDVFRSTFLSLGSISWPLFGSSILVSIIFFLVGLAYFQKTERYFADLI</sequence>
<name>A0A2M8LHH7_9BACT</name>
<keyword evidence="5" id="KW-0997">Cell inner membrane</keyword>
<feature type="domain" description="ABC transmembrane type-2" evidence="10">
    <location>
        <begin position="43"/>
        <end position="263"/>
    </location>
</feature>
<dbReference type="InterPro" id="IPR000412">
    <property type="entry name" value="ABC_2_transport"/>
</dbReference>
<dbReference type="EMBL" id="PFEU01000008">
    <property type="protein sequence ID" value="PJE76899.1"/>
    <property type="molecule type" value="Genomic_DNA"/>
</dbReference>
<dbReference type="Pfam" id="PF01061">
    <property type="entry name" value="ABC2_membrane"/>
    <property type="match status" value="1"/>
</dbReference>
<dbReference type="GO" id="GO:0043190">
    <property type="term" value="C:ATP-binding cassette (ABC) transporter complex"/>
    <property type="evidence" value="ECO:0007669"/>
    <property type="project" value="InterPro"/>
</dbReference>
<comment type="similarity">
    <text evidence="2 9">Belongs to the ABC-2 integral membrane protein family.</text>
</comment>